<keyword evidence="2 4" id="KW-1133">Transmembrane helix</keyword>
<proteinExistence type="predicted"/>
<organism evidence="6 7">
    <name type="scientific">Psychroflexus halocasei</name>
    <dbReference type="NCBI Taxonomy" id="908615"/>
    <lineage>
        <taxon>Bacteria</taxon>
        <taxon>Pseudomonadati</taxon>
        <taxon>Bacteroidota</taxon>
        <taxon>Flavobacteriia</taxon>
        <taxon>Flavobacteriales</taxon>
        <taxon>Flavobacteriaceae</taxon>
        <taxon>Psychroflexus</taxon>
    </lineage>
</organism>
<feature type="transmembrane region" description="Helical" evidence="4">
    <location>
        <begin position="57"/>
        <end position="78"/>
    </location>
</feature>
<gene>
    <name evidence="6" type="ORF">SAMN05421540_104267</name>
</gene>
<feature type="transmembrane region" description="Helical" evidence="4">
    <location>
        <begin position="131"/>
        <end position="153"/>
    </location>
</feature>
<feature type="domain" description="Major facilitator superfamily (MFS) profile" evidence="5">
    <location>
        <begin position="204"/>
        <end position="435"/>
    </location>
</feature>
<evidence type="ECO:0000313" key="6">
    <source>
        <dbReference type="EMBL" id="SEA29227.1"/>
    </source>
</evidence>
<dbReference type="CDD" id="cd06174">
    <property type="entry name" value="MFS"/>
    <property type="match status" value="1"/>
</dbReference>
<feature type="transmembrane region" description="Helical" evidence="4">
    <location>
        <begin position="407"/>
        <end position="426"/>
    </location>
</feature>
<accession>A0A1H4A014</accession>
<dbReference type="RefSeq" id="WP_093242170.1">
    <property type="nucleotide sequence ID" value="NZ_FNQF01000004.1"/>
</dbReference>
<dbReference type="SUPFAM" id="SSF103473">
    <property type="entry name" value="MFS general substrate transporter"/>
    <property type="match status" value="1"/>
</dbReference>
<keyword evidence="1 4" id="KW-0812">Transmembrane</keyword>
<evidence type="ECO:0000256" key="1">
    <source>
        <dbReference type="ARBA" id="ARBA00022692"/>
    </source>
</evidence>
<dbReference type="InterPro" id="IPR020846">
    <property type="entry name" value="MFS_dom"/>
</dbReference>
<evidence type="ECO:0000256" key="2">
    <source>
        <dbReference type="ARBA" id="ARBA00022989"/>
    </source>
</evidence>
<feature type="transmembrane region" description="Helical" evidence="4">
    <location>
        <begin position="174"/>
        <end position="192"/>
    </location>
</feature>
<feature type="transmembrane region" description="Helical" evidence="4">
    <location>
        <begin position="256"/>
        <end position="275"/>
    </location>
</feature>
<evidence type="ECO:0000259" key="5">
    <source>
        <dbReference type="PROSITE" id="PS50850"/>
    </source>
</evidence>
<feature type="transmembrane region" description="Helical" evidence="4">
    <location>
        <begin position="198"/>
        <end position="220"/>
    </location>
</feature>
<feature type="transmembrane region" description="Helical" evidence="4">
    <location>
        <begin position="380"/>
        <end position="401"/>
    </location>
</feature>
<name>A0A1H4A014_9FLAO</name>
<dbReference type="InterPro" id="IPR052528">
    <property type="entry name" value="Sugar_transport-like"/>
</dbReference>
<keyword evidence="7" id="KW-1185">Reference proteome</keyword>
<feature type="transmembrane region" description="Helical" evidence="4">
    <location>
        <begin position="342"/>
        <end position="360"/>
    </location>
</feature>
<dbReference type="Pfam" id="PF07690">
    <property type="entry name" value="MFS_1"/>
    <property type="match status" value="2"/>
</dbReference>
<dbReference type="GO" id="GO:0022857">
    <property type="term" value="F:transmembrane transporter activity"/>
    <property type="evidence" value="ECO:0007669"/>
    <property type="project" value="InterPro"/>
</dbReference>
<evidence type="ECO:0000256" key="3">
    <source>
        <dbReference type="ARBA" id="ARBA00023136"/>
    </source>
</evidence>
<feature type="transmembrane region" description="Helical" evidence="4">
    <location>
        <begin position="315"/>
        <end position="336"/>
    </location>
</feature>
<sequence>MSKKYKFYEYLTENTDSRICKSIPDSDCTHVPKNFTLNVANGSLTKLAEKIISPNLTLAWILSFLSAPVFLIGMLVPIKDVGSLLPQLIVSGKIRSFSIRKNFWTISALVQSFCMLLSGLLVYLYPNQNFTAYLIVFLLLIFSIASGIGSVSFKDVTGKTIPKGQRGQMLSYRSTFGGILALIAGLILVFFIEGENSSLTYSLLFVLAGILWFFAAILFYKIQEEPGSTKGGRSPINEIKEGFSIIKKDTNFRNFLITRALLMAIPLLQPFYVVLANKHSEDNWKNLGFLIIISSVAQIISSPIWGRLSDKSSLLVLRLASAIALFGIAYAIYILLSDQEFSFYWILPLFFINALAYAGARLSRKTYLVDYSPEDDRPTYVAMASTVIGLFTLITASFGLITEQFGLLYQFLFFAALLLLCILISLKLKTIHHEN</sequence>
<dbReference type="AlphaFoldDB" id="A0A1H4A014"/>
<dbReference type="Gene3D" id="1.20.1250.20">
    <property type="entry name" value="MFS general substrate transporter like domains"/>
    <property type="match status" value="2"/>
</dbReference>
<dbReference type="InterPro" id="IPR011701">
    <property type="entry name" value="MFS"/>
</dbReference>
<dbReference type="InterPro" id="IPR036259">
    <property type="entry name" value="MFS_trans_sf"/>
</dbReference>
<reference evidence="6 7" key="1">
    <citation type="submission" date="2016-10" db="EMBL/GenBank/DDBJ databases">
        <authorList>
            <person name="de Groot N.N."/>
        </authorList>
    </citation>
    <scope>NUCLEOTIDE SEQUENCE [LARGE SCALE GENOMIC DNA]</scope>
    <source>
        <strain evidence="6 7">DSM 23581</strain>
    </source>
</reference>
<dbReference type="Proteomes" id="UP000198820">
    <property type="component" value="Unassembled WGS sequence"/>
</dbReference>
<evidence type="ECO:0000313" key="7">
    <source>
        <dbReference type="Proteomes" id="UP000198820"/>
    </source>
</evidence>
<dbReference type="PROSITE" id="PS50850">
    <property type="entry name" value="MFS"/>
    <property type="match status" value="1"/>
</dbReference>
<feature type="transmembrane region" description="Helical" evidence="4">
    <location>
        <begin position="103"/>
        <end position="125"/>
    </location>
</feature>
<protein>
    <submittedName>
        <fullName evidence="6">MFS-type transporter involved in bile tolerance, Atg22 family</fullName>
    </submittedName>
</protein>
<dbReference type="EMBL" id="FNQF01000004">
    <property type="protein sequence ID" value="SEA29227.1"/>
    <property type="molecule type" value="Genomic_DNA"/>
</dbReference>
<keyword evidence="3 4" id="KW-0472">Membrane</keyword>
<dbReference type="STRING" id="908615.SAMN05421540_104267"/>
<evidence type="ECO:0000256" key="4">
    <source>
        <dbReference type="SAM" id="Phobius"/>
    </source>
</evidence>
<feature type="transmembrane region" description="Helical" evidence="4">
    <location>
        <begin position="287"/>
        <end position="308"/>
    </location>
</feature>
<dbReference type="PANTHER" id="PTHR23526:SF2">
    <property type="entry name" value="MAJOR FACILITATOR SUPERFAMILY (MFS) PROFILE DOMAIN-CONTAINING PROTEIN"/>
    <property type="match status" value="1"/>
</dbReference>
<dbReference type="PANTHER" id="PTHR23526">
    <property type="entry name" value="INTEGRAL MEMBRANE TRANSPORT PROTEIN-RELATED"/>
    <property type="match status" value="1"/>
</dbReference>